<dbReference type="SUPFAM" id="SSF48208">
    <property type="entry name" value="Six-hairpin glycosidases"/>
    <property type="match status" value="1"/>
</dbReference>
<dbReference type="InterPro" id="IPR014512">
    <property type="entry name" value="O_gly_hydro"/>
</dbReference>
<gene>
    <name evidence="1" type="ORF">SAMN05421820_102293</name>
</gene>
<dbReference type="EMBL" id="FNGY01000002">
    <property type="protein sequence ID" value="SDL84552.1"/>
    <property type="molecule type" value="Genomic_DNA"/>
</dbReference>
<organism evidence="1 2">
    <name type="scientific">Pedobacter steynii</name>
    <dbReference type="NCBI Taxonomy" id="430522"/>
    <lineage>
        <taxon>Bacteria</taxon>
        <taxon>Pseudomonadati</taxon>
        <taxon>Bacteroidota</taxon>
        <taxon>Sphingobacteriia</taxon>
        <taxon>Sphingobacteriales</taxon>
        <taxon>Sphingobacteriaceae</taxon>
        <taxon>Pedobacter</taxon>
    </lineage>
</organism>
<dbReference type="AlphaFoldDB" id="A0A1G9NDM0"/>
<dbReference type="STRING" id="430522.BFS30_20935"/>
<dbReference type="PANTHER" id="PTHR47791:SF4">
    <property type="entry name" value="(PUTATIVE SECRETED PROTEIN)-RELATED"/>
    <property type="match status" value="1"/>
</dbReference>
<dbReference type="InterPro" id="IPR005198">
    <property type="entry name" value="Glyco_hydro_76"/>
</dbReference>
<dbReference type="PIRSF" id="PIRSF021505">
    <property type="entry name" value="O_gly_hdrol"/>
    <property type="match status" value="1"/>
</dbReference>
<dbReference type="Gene3D" id="1.50.10.20">
    <property type="match status" value="1"/>
</dbReference>
<keyword evidence="1" id="KW-0378">Hydrolase</keyword>
<dbReference type="PANTHER" id="PTHR47791">
    <property type="entry name" value="MEIOTICALLY UP-REGULATED GENE 191 PROTEIN"/>
    <property type="match status" value="1"/>
</dbReference>
<name>A0A1G9NDM0_9SPHI</name>
<dbReference type="GO" id="GO:0016787">
    <property type="term" value="F:hydrolase activity"/>
    <property type="evidence" value="ECO:0007669"/>
    <property type="project" value="UniProtKB-KW"/>
</dbReference>
<protein>
    <submittedName>
        <fullName evidence="1">Glycosyl hydrolase family 76</fullName>
    </submittedName>
</protein>
<accession>A0A1G9NDM0</accession>
<evidence type="ECO:0000313" key="1">
    <source>
        <dbReference type="EMBL" id="SDL84552.1"/>
    </source>
</evidence>
<reference evidence="2" key="1">
    <citation type="submission" date="2016-10" db="EMBL/GenBank/DDBJ databases">
        <authorList>
            <person name="Varghese N."/>
            <person name="Submissions S."/>
        </authorList>
    </citation>
    <scope>NUCLEOTIDE SEQUENCE [LARGE SCALE GENOMIC DNA]</scope>
    <source>
        <strain evidence="2">DSM 19110</strain>
    </source>
</reference>
<keyword evidence="2" id="KW-1185">Reference proteome</keyword>
<dbReference type="RefSeq" id="WP_245723799.1">
    <property type="nucleotide sequence ID" value="NZ_FNGY01000002.1"/>
</dbReference>
<sequence length="369" mass="42795">MPDRKINIVPLRYIVLTFFVFMAGAVTPAAFAQKSDFKQHVFDINKNINLLLKDGKTGLYFETTDSLQKENPHSWLWPLCALVQAANEMDVLYPKQEHLKPVVKAIDQYYSEKVPVAYQDYVTAERLSSRFYDDNQWVAIAYLDAYNRTKEKHYLKNAIMVYDYMITGMDDKAGGGLYWKEGDFSSKNTCSNAPAVLVALQLYKVTKEKKYLETALAVYDWTNKKLRSPEGLFYDNIKIPGGEIDRKCYTYNAGAMLQANALLYTTTRNKKYLLEAQQIARASKNYFFKNNRLPGHYWFNAVLLRGCIELYKIDKNKDWVDIFRNEAQRIWIEERDGANLIGKNKSKSLIDQAAMMEIYARLIQLEIPD</sequence>
<proteinExistence type="predicted"/>
<dbReference type="InterPro" id="IPR053169">
    <property type="entry name" value="MUG_Protein"/>
</dbReference>
<dbReference type="InterPro" id="IPR008928">
    <property type="entry name" value="6-hairpin_glycosidase_sf"/>
</dbReference>
<evidence type="ECO:0000313" key="2">
    <source>
        <dbReference type="Proteomes" id="UP000183200"/>
    </source>
</evidence>
<dbReference type="Pfam" id="PF03663">
    <property type="entry name" value="Glyco_hydro_76"/>
    <property type="match status" value="1"/>
</dbReference>
<dbReference type="GO" id="GO:0005975">
    <property type="term" value="P:carbohydrate metabolic process"/>
    <property type="evidence" value="ECO:0007669"/>
    <property type="project" value="InterPro"/>
</dbReference>
<dbReference type="Proteomes" id="UP000183200">
    <property type="component" value="Unassembled WGS sequence"/>
</dbReference>